<evidence type="ECO:0000313" key="1">
    <source>
        <dbReference type="EMBL" id="KAI3667304.1"/>
    </source>
</evidence>
<organism evidence="1 2">
    <name type="scientific">Arctium lappa</name>
    <name type="common">Greater burdock</name>
    <name type="synonym">Lappa major</name>
    <dbReference type="NCBI Taxonomy" id="4217"/>
    <lineage>
        <taxon>Eukaryota</taxon>
        <taxon>Viridiplantae</taxon>
        <taxon>Streptophyta</taxon>
        <taxon>Embryophyta</taxon>
        <taxon>Tracheophyta</taxon>
        <taxon>Spermatophyta</taxon>
        <taxon>Magnoliopsida</taxon>
        <taxon>eudicotyledons</taxon>
        <taxon>Gunneridae</taxon>
        <taxon>Pentapetalae</taxon>
        <taxon>asterids</taxon>
        <taxon>campanulids</taxon>
        <taxon>Asterales</taxon>
        <taxon>Asteraceae</taxon>
        <taxon>Carduoideae</taxon>
        <taxon>Cardueae</taxon>
        <taxon>Arctiinae</taxon>
        <taxon>Arctium</taxon>
    </lineage>
</organism>
<comment type="caution">
    <text evidence="1">The sequence shown here is derived from an EMBL/GenBank/DDBJ whole genome shotgun (WGS) entry which is preliminary data.</text>
</comment>
<name>A0ACB8XIQ0_ARCLA</name>
<accession>A0ACB8XIQ0</accession>
<gene>
    <name evidence="1" type="ORF">L6452_42357</name>
</gene>
<dbReference type="EMBL" id="CM042063">
    <property type="protein sequence ID" value="KAI3667304.1"/>
    <property type="molecule type" value="Genomic_DNA"/>
</dbReference>
<protein>
    <submittedName>
        <fullName evidence="1">Uncharacterized protein</fullName>
    </submittedName>
</protein>
<proteinExistence type="predicted"/>
<reference evidence="2" key="1">
    <citation type="journal article" date="2022" name="Mol. Ecol. Resour.">
        <title>The genomes of chicory, endive, great burdock and yacon provide insights into Asteraceae palaeo-polyploidization history and plant inulin production.</title>
        <authorList>
            <person name="Fan W."/>
            <person name="Wang S."/>
            <person name="Wang H."/>
            <person name="Wang A."/>
            <person name="Jiang F."/>
            <person name="Liu H."/>
            <person name="Zhao H."/>
            <person name="Xu D."/>
            <person name="Zhang Y."/>
        </authorList>
    </citation>
    <scope>NUCLEOTIDE SEQUENCE [LARGE SCALE GENOMIC DNA]</scope>
    <source>
        <strain evidence="2">cv. Niubang</strain>
    </source>
</reference>
<keyword evidence="2" id="KW-1185">Reference proteome</keyword>
<dbReference type="Proteomes" id="UP001055879">
    <property type="component" value="Linkage Group LG17"/>
</dbReference>
<reference evidence="1 2" key="2">
    <citation type="journal article" date="2022" name="Mol. Ecol. Resour.">
        <title>The genomes of chicory, endive, great burdock and yacon provide insights into Asteraceae paleo-polyploidization history and plant inulin production.</title>
        <authorList>
            <person name="Fan W."/>
            <person name="Wang S."/>
            <person name="Wang H."/>
            <person name="Wang A."/>
            <person name="Jiang F."/>
            <person name="Liu H."/>
            <person name="Zhao H."/>
            <person name="Xu D."/>
            <person name="Zhang Y."/>
        </authorList>
    </citation>
    <scope>NUCLEOTIDE SEQUENCE [LARGE SCALE GENOMIC DNA]</scope>
    <source>
        <strain evidence="2">cv. Niubang</strain>
    </source>
</reference>
<sequence>MGDGAMLSLPSVRSQDKCMREGRSVSENSRNKKMQETLKEGPLAPAQAMHAANKASAQAMHEGVQKAMGELDGAQMENSKDKGKDCKGKP</sequence>
<evidence type="ECO:0000313" key="2">
    <source>
        <dbReference type="Proteomes" id="UP001055879"/>
    </source>
</evidence>